<feature type="non-terminal residue" evidence="1">
    <location>
        <position position="1"/>
    </location>
</feature>
<proteinExistence type="predicted"/>
<name>A0A392RLQ9_9FABA</name>
<dbReference type="AlphaFoldDB" id="A0A392RLQ9"/>
<dbReference type="EMBL" id="LXQA010245977">
    <property type="protein sequence ID" value="MCI37571.1"/>
    <property type="molecule type" value="Genomic_DNA"/>
</dbReference>
<accession>A0A392RLQ9</accession>
<evidence type="ECO:0000313" key="2">
    <source>
        <dbReference type="Proteomes" id="UP000265520"/>
    </source>
</evidence>
<evidence type="ECO:0000313" key="1">
    <source>
        <dbReference type="EMBL" id="MCI37571.1"/>
    </source>
</evidence>
<keyword evidence="2" id="KW-1185">Reference proteome</keyword>
<comment type="caution">
    <text evidence="1">The sequence shown here is derived from an EMBL/GenBank/DDBJ whole genome shotgun (WGS) entry which is preliminary data.</text>
</comment>
<sequence>SIPMKLGNEAHDITQKLSPKILYEIKIDPIGARAFVAITIPHRSLNLRCRERFGQARAFHQIQPIEMEIVHPGLSMLLALKLGVKCEKTAYRIGCTPSRVTSST</sequence>
<dbReference type="Proteomes" id="UP000265520">
    <property type="component" value="Unassembled WGS sequence"/>
</dbReference>
<protein>
    <submittedName>
        <fullName evidence="1">Uncharacterized protein</fullName>
    </submittedName>
</protein>
<reference evidence="1 2" key="1">
    <citation type="journal article" date="2018" name="Front. Plant Sci.">
        <title>Red Clover (Trifolium pratense) and Zigzag Clover (T. medium) - A Picture of Genomic Similarities and Differences.</title>
        <authorList>
            <person name="Dluhosova J."/>
            <person name="Istvanek J."/>
            <person name="Nedelnik J."/>
            <person name="Repkova J."/>
        </authorList>
    </citation>
    <scope>NUCLEOTIDE SEQUENCE [LARGE SCALE GENOMIC DNA]</scope>
    <source>
        <strain evidence="2">cv. 10/8</strain>
        <tissue evidence="1">Leaf</tissue>
    </source>
</reference>
<organism evidence="1 2">
    <name type="scientific">Trifolium medium</name>
    <dbReference type="NCBI Taxonomy" id="97028"/>
    <lineage>
        <taxon>Eukaryota</taxon>
        <taxon>Viridiplantae</taxon>
        <taxon>Streptophyta</taxon>
        <taxon>Embryophyta</taxon>
        <taxon>Tracheophyta</taxon>
        <taxon>Spermatophyta</taxon>
        <taxon>Magnoliopsida</taxon>
        <taxon>eudicotyledons</taxon>
        <taxon>Gunneridae</taxon>
        <taxon>Pentapetalae</taxon>
        <taxon>rosids</taxon>
        <taxon>fabids</taxon>
        <taxon>Fabales</taxon>
        <taxon>Fabaceae</taxon>
        <taxon>Papilionoideae</taxon>
        <taxon>50 kb inversion clade</taxon>
        <taxon>NPAAA clade</taxon>
        <taxon>Hologalegina</taxon>
        <taxon>IRL clade</taxon>
        <taxon>Trifolieae</taxon>
        <taxon>Trifolium</taxon>
    </lineage>
</organism>